<feature type="compositionally biased region" description="Low complexity" evidence="1">
    <location>
        <begin position="40"/>
        <end position="58"/>
    </location>
</feature>
<name>A0A0B7BVA1_9EUPU</name>
<dbReference type="EMBL" id="HACG01049987">
    <property type="protein sequence ID" value="CEK96852.1"/>
    <property type="molecule type" value="Transcribed_RNA"/>
</dbReference>
<evidence type="ECO:0000313" key="2">
    <source>
        <dbReference type="EMBL" id="CEK96852.1"/>
    </source>
</evidence>
<gene>
    <name evidence="2" type="primary">ORF213726</name>
</gene>
<dbReference type="AlphaFoldDB" id="A0A0B7BVA1"/>
<proteinExistence type="predicted"/>
<protein>
    <submittedName>
        <fullName evidence="2">Uncharacterized protein</fullName>
    </submittedName>
</protein>
<feature type="region of interest" description="Disordered" evidence="1">
    <location>
        <begin position="1"/>
        <end position="71"/>
    </location>
</feature>
<reference evidence="2" key="1">
    <citation type="submission" date="2014-12" db="EMBL/GenBank/DDBJ databases">
        <title>Insight into the proteome of Arion vulgaris.</title>
        <authorList>
            <person name="Aradska J."/>
            <person name="Bulat T."/>
            <person name="Smidak R."/>
            <person name="Sarate P."/>
            <person name="Gangsoo J."/>
            <person name="Sialana F."/>
            <person name="Bilban M."/>
            <person name="Lubec G."/>
        </authorList>
    </citation>
    <scope>NUCLEOTIDE SEQUENCE</scope>
    <source>
        <tissue evidence="2">Skin</tissue>
    </source>
</reference>
<feature type="non-terminal residue" evidence="2">
    <location>
        <position position="71"/>
    </location>
</feature>
<evidence type="ECO:0000256" key="1">
    <source>
        <dbReference type="SAM" id="MobiDB-lite"/>
    </source>
</evidence>
<feature type="compositionally biased region" description="Polar residues" evidence="1">
    <location>
        <begin position="14"/>
        <end position="23"/>
    </location>
</feature>
<organism evidence="2">
    <name type="scientific">Arion vulgaris</name>
    <dbReference type="NCBI Taxonomy" id="1028688"/>
    <lineage>
        <taxon>Eukaryota</taxon>
        <taxon>Metazoa</taxon>
        <taxon>Spiralia</taxon>
        <taxon>Lophotrochozoa</taxon>
        <taxon>Mollusca</taxon>
        <taxon>Gastropoda</taxon>
        <taxon>Heterobranchia</taxon>
        <taxon>Euthyneura</taxon>
        <taxon>Panpulmonata</taxon>
        <taxon>Eupulmonata</taxon>
        <taxon>Stylommatophora</taxon>
        <taxon>Helicina</taxon>
        <taxon>Arionoidea</taxon>
        <taxon>Arionidae</taxon>
        <taxon>Arion</taxon>
    </lineage>
</organism>
<sequence length="71" mass="7626">LAVNPNKSSDLEINDSSGTLFSKTSERRKSSTCSDSFKDSGLNTSLSSQSVSPVVSLKSQHKKINNSDLHV</sequence>
<feature type="non-terminal residue" evidence="2">
    <location>
        <position position="1"/>
    </location>
</feature>
<accession>A0A0B7BVA1</accession>